<evidence type="ECO:0000256" key="1">
    <source>
        <dbReference type="SAM" id="SignalP"/>
    </source>
</evidence>
<name>A0A271IXQ3_9BACT</name>
<dbReference type="AlphaFoldDB" id="A0A271IXQ3"/>
<reference evidence="2 3" key="1">
    <citation type="submission" date="2016-11" db="EMBL/GenBank/DDBJ databases">
        <title>Study of marine rhodopsin-containing bacteria.</title>
        <authorList>
            <person name="Yoshizawa S."/>
            <person name="Kumagai Y."/>
            <person name="Kogure K."/>
        </authorList>
    </citation>
    <scope>NUCLEOTIDE SEQUENCE [LARGE SCALE GENOMIC DNA]</scope>
    <source>
        <strain evidence="2 3">SAORIC-28</strain>
    </source>
</reference>
<dbReference type="PROSITE" id="PS51257">
    <property type="entry name" value="PROKAR_LIPOPROTEIN"/>
    <property type="match status" value="1"/>
</dbReference>
<sequence length="237" mass="25180">MTRTLLAALAILLAGCASTVPFRPVASPPQDVVVARFLLDVDGLEADFPDQGGGLIPVASRVIQTGRDVAEAGRTALSPEGSAVKAAQDSTFAALADGMGWQAGLRLLPLETLRGEVPYLVGAPLGTAEDVAGRLAMEIEAYVEVPDAGQASWSILGTGRARETGHPEMTVSVRMLDAAGAVVWRDRVRVRSRERVTLDERWLLAIRTDREVSDASTLPAMMREAVDRLVARSPARG</sequence>
<feature type="signal peptide" evidence="1">
    <location>
        <begin position="1"/>
        <end position="19"/>
    </location>
</feature>
<protein>
    <recommendedName>
        <fullName evidence="4">Lipoprotein</fullName>
    </recommendedName>
</protein>
<evidence type="ECO:0008006" key="4">
    <source>
        <dbReference type="Google" id="ProtNLM"/>
    </source>
</evidence>
<gene>
    <name evidence="2" type="ORF">BSZ37_05765</name>
</gene>
<evidence type="ECO:0000313" key="2">
    <source>
        <dbReference type="EMBL" id="PAP75982.1"/>
    </source>
</evidence>
<evidence type="ECO:0000313" key="3">
    <source>
        <dbReference type="Proteomes" id="UP000216339"/>
    </source>
</evidence>
<dbReference type="RefSeq" id="WP_095509625.1">
    <property type="nucleotide sequence ID" value="NZ_MQWD01000001.1"/>
</dbReference>
<feature type="chain" id="PRO_5012063284" description="Lipoprotein" evidence="1">
    <location>
        <begin position="20"/>
        <end position="237"/>
    </location>
</feature>
<accession>A0A271IXQ3</accession>
<organism evidence="2 3">
    <name type="scientific">Rubrivirga marina</name>
    <dbReference type="NCBI Taxonomy" id="1196024"/>
    <lineage>
        <taxon>Bacteria</taxon>
        <taxon>Pseudomonadati</taxon>
        <taxon>Rhodothermota</taxon>
        <taxon>Rhodothermia</taxon>
        <taxon>Rhodothermales</taxon>
        <taxon>Rubricoccaceae</taxon>
        <taxon>Rubrivirga</taxon>
    </lineage>
</organism>
<proteinExistence type="predicted"/>
<comment type="caution">
    <text evidence="2">The sequence shown here is derived from an EMBL/GenBank/DDBJ whole genome shotgun (WGS) entry which is preliminary data.</text>
</comment>
<keyword evidence="3" id="KW-1185">Reference proteome</keyword>
<dbReference type="OrthoDB" id="9845488at2"/>
<dbReference type="Proteomes" id="UP000216339">
    <property type="component" value="Unassembled WGS sequence"/>
</dbReference>
<dbReference type="EMBL" id="MQWD01000001">
    <property type="protein sequence ID" value="PAP75982.1"/>
    <property type="molecule type" value="Genomic_DNA"/>
</dbReference>
<keyword evidence="1" id="KW-0732">Signal</keyword>